<feature type="transmembrane region" description="Helical" evidence="6">
    <location>
        <begin position="167"/>
        <end position="190"/>
    </location>
</feature>
<dbReference type="STRING" id="1144748.KS2013_1144"/>
<reference evidence="8" key="1">
    <citation type="submission" date="2015-08" db="EMBL/GenBank/DDBJ databases">
        <authorList>
            <person name="Kim K.M."/>
        </authorList>
    </citation>
    <scope>NUCLEOTIDE SEQUENCE [LARGE SCALE GENOMIC DNA]</scope>
    <source>
        <strain evidence="8">KCTC 23892</strain>
    </source>
</reference>
<gene>
    <name evidence="7" type="ORF">KS2013_1144</name>
</gene>
<name>A0A1B3BAR9_9GAMM</name>
<evidence type="ECO:0000256" key="5">
    <source>
        <dbReference type="ARBA" id="ARBA00023136"/>
    </source>
</evidence>
<feature type="transmembrane region" description="Helical" evidence="6">
    <location>
        <begin position="111"/>
        <end position="129"/>
    </location>
</feature>
<feature type="transmembrane region" description="Helical" evidence="6">
    <location>
        <begin position="49"/>
        <end position="73"/>
    </location>
</feature>
<organism evidence="7 8">
    <name type="scientific">Kangiella sediminilitoris</name>
    <dbReference type="NCBI Taxonomy" id="1144748"/>
    <lineage>
        <taxon>Bacteria</taxon>
        <taxon>Pseudomonadati</taxon>
        <taxon>Pseudomonadota</taxon>
        <taxon>Gammaproteobacteria</taxon>
        <taxon>Kangiellales</taxon>
        <taxon>Kangiellaceae</taxon>
        <taxon>Kangiella</taxon>
    </lineage>
</organism>
<dbReference type="GO" id="GO:0044341">
    <property type="term" value="P:sodium-dependent phosphate transport"/>
    <property type="evidence" value="ECO:0007669"/>
    <property type="project" value="InterPro"/>
</dbReference>
<proteinExistence type="predicted"/>
<dbReference type="GO" id="GO:0005436">
    <property type="term" value="F:sodium:phosphate symporter activity"/>
    <property type="evidence" value="ECO:0007669"/>
    <property type="project" value="InterPro"/>
</dbReference>
<feature type="transmembrane region" description="Helical" evidence="6">
    <location>
        <begin position="85"/>
        <end position="105"/>
    </location>
</feature>
<keyword evidence="8" id="KW-1185">Reference proteome</keyword>
<evidence type="ECO:0000256" key="1">
    <source>
        <dbReference type="ARBA" id="ARBA00004651"/>
    </source>
</evidence>
<dbReference type="PANTHER" id="PTHR10010:SF46">
    <property type="entry name" value="SODIUM-DEPENDENT PHOSPHATE TRANSPORT PROTEIN 2B"/>
    <property type="match status" value="1"/>
</dbReference>
<dbReference type="PANTHER" id="PTHR10010">
    <property type="entry name" value="SOLUTE CARRIER FAMILY 34 SODIUM PHOSPHATE , MEMBER 2-RELATED"/>
    <property type="match status" value="1"/>
</dbReference>
<evidence type="ECO:0000256" key="2">
    <source>
        <dbReference type="ARBA" id="ARBA00022475"/>
    </source>
</evidence>
<evidence type="ECO:0000313" key="8">
    <source>
        <dbReference type="Proteomes" id="UP000094147"/>
    </source>
</evidence>
<dbReference type="InterPro" id="IPR003841">
    <property type="entry name" value="Na/Pi_transpt"/>
</dbReference>
<dbReference type="PATRIC" id="fig|1144748.3.peg.1157"/>
<sequence>MLDLDWLALVSGIGIFLWGMSMVEANLTKLASGKLHYFIGRWTNNTLSAVITGAVCTALIQSSSLLTLIVLALASSKLLNLKQAIGVIFGANLGTTATGWLVTLLGFKVSLGDAAIYLIGVTALARLFFRERARYTLILSLIISIGLILFSLDLIKNSTLGISETITISTSGGAAPIGFFITGLILAVLFQSSSAVMIMTLSAANAGIINLESAIAVVIGADLGTTSTAALGSINGAKIKKQLALSHFSFNVVISMTGLFLILPQVPTILAWLNWDDPLLPIVTFHSMMNGFGILLFTPFINPFVRFISQRFSEQPNTVEARFSLIALNAPAVALHQLRDETLHFLKSVAKFNQHCLKGYDSYINEYLVLKKAEGIFIDTSHKFSKQVINDQQSKDIFCLLSTVRDGIYSAKSLKDIVPDLEVLDIQKLLDQKDVVPLYQEVNSFFHDEAEQLDPNDNYQWQDVTEYQENFYHKFKSTQESLFSNEVAQDMPIEQISTLLNINKQLYTSSKYFISAINSISLIGKEEPHED</sequence>
<keyword evidence="4 6" id="KW-1133">Transmembrane helix</keyword>
<protein>
    <submittedName>
        <fullName evidence="7">Na+/Picotransporter</fullName>
    </submittedName>
</protein>
<feature type="transmembrane region" description="Helical" evidence="6">
    <location>
        <begin position="248"/>
        <end position="273"/>
    </location>
</feature>
<accession>A0A1B3BAR9</accession>
<evidence type="ECO:0000256" key="3">
    <source>
        <dbReference type="ARBA" id="ARBA00022692"/>
    </source>
</evidence>
<keyword evidence="3 6" id="KW-0812">Transmembrane</keyword>
<dbReference type="GO" id="GO:0005886">
    <property type="term" value="C:plasma membrane"/>
    <property type="evidence" value="ECO:0007669"/>
    <property type="project" value="UniProtKB-SubCell"/>
</dbReference>
<evidence type="ECO:0000256" key="6">
    <source>
        <dbReference type="SAM" id="Phobius"/>
    </source>
</evidence>
<dbReference type="Pfam" id="PF02690">
    <property type="entry name" value="Na_Pi_cotrans"/>
    <property type="match status" value="2"/>
</dbReference>
<feature type="transmembrane region" description="Helical" evidence="6">
    <location>
        <begin position="279"/>
        <end position="301"/>
    </location>
</feature>
<dbReference type="AlphaFoldDB" id="A0A1B3BAR9"/>
<comment type="subcellular location">
    <subcellularLocation>
        <location evidence="1">Cell membrane</location>
        <topology evidence="1">Multi-pass membrane protein</topology>
    </subcellularLocation>
</comment>
<evidence type="ECO:0000313" key="7">
    <source>
        <dbReference type="EMBL" id="AOE49864.1"/>
    </source>
</evidence>
<dbReference type="Proteomes" id="UP000094147">
    <property type="component" value="Chromosome"/>
</dbReference>
<dbReference type="NCBIfam" id="NF037997">
    <property type="entry name" value="Na_Pi_symport"/>
    <property type="match status" value="1"/>
</dbReference>
<dbReference type="RefSeq" id="WP_169816858.1">
    <property type="nucleotide sequence ID" value="NZ_CP012418.1"/>
</dbReference>
<feature type="transmembrane region" description="Helical" evidence="6">
    <location>
        <begin position="136"/>
        <end position="155"/>
    </location>
</feature>
<keyword evidence="2" id="KW-1003">Cell membrane</keyword>
<keyword evidence="5 6" id="KW-0472">Membrane</keyword>
<dbReference type="EMBL" id="CP012418">
    <property type="protein sequence ID" value="AOE49864.1"/>
    <property type="molecule type" value="Genomic_DNA"/>
</dbReference>
<dbReference type="KEGG" id="ksd:KS2013_1144"/>
<evidence type="ECO:0000256" key="4">
    <source>
        <dbReference type="ARBA" id="ARBA00022989"/>
    </source>
</evidence>